<protein>
    <recommendedName>
        <fullName evidence="3">NodB homology domain-containing protein</fullName>
    </recommendedName>
</protein>
<keyword evidence="2" id="KW-1185">Reference proteome</keyword>
<comment type="caution">
    <text evidence="1">The sequence shown here is derived from an EMBL/GenBank/DDBJ whole genome shotgun (WGS) entry which is preliminary data.</text>
</comment>
<gene>
    <name evidence="1" type="ORF">P9B03_20550</name>
</gene>
<name>A0AAW9NXG8_9BACL</name>
<evidence type="ECO:0000313" key="2">
    <source>
        <dbReference type="Proteomes" id="UP001344888"/>
    </source>
</evidence>
<sequence length="214" mass="25159">MRRILLLLGSLFLILLFYQKEISTVLPTFNATNEPAIISKGHYGQTLMLEVTFSHEGFETWLKNLKAPYPILLLDKAWIERSPSMIEIIKDKRIPTALLGHNSTDYTNSKVLEEEITIYKKYFDKEPLWFMTKDYIFPDDLQQMIFNQRINMLMPTALWHQELSLEEGMIISVPLHAHSTIDFEQLTLFMQQNPIVSIEENLFGYQIKTKRFPQ</sequence>
<dbReference type="EMBL" id="JARSFG010000048">
    <property type="protein sequence ID" value="MEC1180845.1"/>
    <property type="molecule type" value="Genomic_DNA"/>
</dbReference>
<evidence type="ECO:0008006" key="3">
    <source>
        <dbReference type="Google" id="ProtNLM"/>
    </source>
</evidence>
<dbReference type="Proteomes" id="UP001344888">
    <property type="component" value="Unassembled WGS sequence"/>
</dbReference>
<organism evidence="1 2">
    <name type="scientific">Metasolibacillus meyeri</name>
    <dbReference type="NCBI Taxonomy" id="1071052"/>
    <lineage>
        <taxon>Bacteria</taxon>
        <taxon>Bacillati</taxon>
        <taxon>Bacillota</taxon>
        <taxon>Bacilli</taxon>
        <taxon>Bacillales</taxon>
        <taxon>Caryophanaceae</taxon>
        <taxon>Metasolibacillus</taxon>
    </lineage>
</organism>
<reference evidence="1 2" key="1">
    <citation type="submission" date="2023-03" db="EMBL/GenBank/DDBJ databases">
        <title>Bacillus Genome Sequencing.</title>
        <authorList>
            <person name="Dunlap C."/>
        </authorList>
    </citation>
    <scope>NUCLEOTIDE SEQUENCE [LARGE SCALE GENOMIC DNA]</scope>
    <source>
        <strain evidence="1 2">B-59205</strain>
    </source>
</reference>
<proteinExistence type="predicted"/>
<accession>A0AAW9NXG8</accession>
<dbReference type="RefSeq" id="WP_326125316.1">
    <property type="nucleotide sequence ID" value="NZ_JARSFG010000048.1"/>
</dbReference>
<dbReference type="AlphaFoldDB" id="A0AAW9NXG8"/>
<evidence type="ECO:0000313" key="1">
    <source>
        <dbReference type="EMBL" id="MEC1180845.1"/>
    </source>
</evidence>